<dbReference type="RefSeq" id="WP_386663798.1">
    <property type="nucleotide sequence ID" value="NZ_JBHLTG010000001.1"/>
</dbReference>
<evidence type="ECO:0000256" key="10">
    <source>
        <dbReference type="SAM" id="MobiDB-lite"/>
    </source>
</evidence>
<feature type="domain" description="Alpha-D-phosphohexomutase alpha/beta/alpha" evidence="14">
    <location>
        <begin position="583"/>
        <end position="690"/>
    </location>
</feature>
<keyword evidence="7" id="KW-0479">Metal-binding</keyword>
<comment type="cofactor">
    <cofactor evidence="2">
        <name>Mg(2+)</name>
        <dbReference type="ChEBI" id="CHEBI:18420"/>
    </cofactor>
</comment>
<evidence type="ECO:0000256" key="2">
    <source>
        <dbReference type="ARBA" id="ARBA00001946"/>
    </source>
</evidence>
<organism evidence="15 16">
    <name type="scientific">Lysobacter korlensis</name>
    <dbReference type="NCBI Taxonomy" id="553636"/>
    <lineage>
        <taxon>Bacteria</taxon>
        <taxon>Pseudomonadati</taxon>
        <taxon>Pseudomonadota</taxon>
        <taxon>Gammaproteobacteria</taxon>
        <taxon>Lysobacterales</taxon>
        <taxon>Lysobacteraceae</taxon>
        <taxon>Lysobacter</taxon>
    </lineage>
</organism>
<dbReference type="EMBL" id="JBHLTG010000001">
    <property type="protein sequence ID" value="MFC0676237.1"/>
    <property type="molecule type" value="Genomic_DNA"/>
</dbReference>
<evidence type="ECO:0000259" key="12">
    <source>
        <dbReference type="Pfam" id="PF02878"/>
    </source>
</evidence>
<evidence type="ECO:0000259" key="14">
    <source>
        <dbReference type="Pfam" id="PF02880"/>
    </source>
</evidence>
<feature type="region of interest" description="Disordered" evidence="10">
    <location>
        <begin position="303"/>
        <end position="324"/>
    </location>
</feature>
<dbReference type="PANTHER" id="PTHR43771:SF2">
    <property type="entry name" value="PHOSPHOMANNOMUTASE_PHOSPHOGLUCOMUTASE"/>
    <property type="match status" value="1"/>
</dbReference>
<feature type="domain" description="Alpha-D-phosphohexomutase C-terminal" evidence="11">
    <location>
        <begin position="717"/>
        <end position="773"/>
    </location>
</feature>
<dbReference type="InterPro" id="IPR016055">
    <property type="entry name" value="A-D-PHexomutase_a/b/a-I/II/III"/>
</dbReference>
<name>A0ABV6RGX6_9GAMM</name>
<evidence type="ECO:0000256" key="9">
    <source>
        <dbReference type="ARBA" id="ARBA00023235"/>
    </source>
</evidence>
<comment type="similarity">
    <text evidence="4">Belongs to the phosphohexose mutase family.</text>
</comment>
<dbReference type="Gene3D" id="3.30.310.50">
    <property type="entry name" value="Alpha-D-phosphohexomutase, C-terminal domain"/>
    <property type="match status" value="1"/>
</dbReference>
<keyword evidence="9" id="KW-0413">Isomerase</keyword>
<dbReference type="Proteomes" id="UP001589896">
    <property type="component" value="Unassembled WGS sequence"/>
</dbReference>
<dbReference type="InterPro" id="IPR005844">
    <property type="entry name" value="A-D-PHexomutase_a/b/a-I"/>
</dbReference>
<evidence type="ECO:0000256" key="3">
    <source>
        <dbReference type="ARBA" id="ARBA00004699"/>
    </source>
</evidence>
<evidence type="ECO:0000256" key="7">
    <source>
        <dbReference type="ARBA" id="ARBA00022723"/>
    </source>
</evidence>
<dbReference type="Pfam" id="PF02879">
    <property type="entry name" value="PGM_PMM_II"/>
    <property type="match status" value="1"/>
</dbReference>
<comment type="pathway">
    <text evidence="3">Nucleotide-sugar biosynthesis; GDP-alpha-D-mannose biosynthesis; alpha-D-mannose 1-phosphate from D-fructose 6-phosphate: step 2/2.</text>
</comment>
<dbReference type="Pfam" id="PF02878">
    <property type="entry name" value="PGM_PMM_I"/>
    <property type="match status" value="1"/>
</dbReference>
<evidence type="ECO:0000313" key="15">
    <source>
        <dbReference type="EMBL" id="MFC0676237.1"/>
    </source>
</evidence>
<dbReference type="SUPFAM" id="SSF55957">
    <property type="entry name" value="Phosphoglucomutase, C-terminal domain"/>
    <property type="match status" value="1"/>
</dbReference>
<comment type="catalytic activity">
    <reaction evidence="1">
        <text>alpha-D-mannose 1-phosphate = D-mannose 6-phosphate</text>
        <dbReference type="Rhea" id="RHEA:11140"/>
        <dbReference type="ChEBI" id="CHEBI:58409"/>
        <dbReference type="ChEBI" id="CHEBI:58735"/>
        <dbReference type="EC" id="5.4.2.8"/>
    </reaction>
</comment>
<keyword evidence="8" id="KW-0460">Magnesium</keyword>
<evidence type="ECO:0000259" key="13">
    <source>
        <dbReference type="Pfam" id="PF02879"/>
    </source>
</evidence>
<dbReference type="SUPFAM" id="SSF53738">
    <property type="entry name" value="Phosphoglucomutase, first 3 domains"/>
    <property type="match status" value="3"/>
</dbReference>
<comment type="caution">
    <text evidence="15">The sequence shown here is derived from an EMBL/GenBank/DDBJ whole genome shotgun (WGS) entry which is preliminary data.</text>
</comment>
<dbReference type="EC" id="5.4.2.8" evidence="5"/>
<dbReference type="Gene3D" id="3.40.120.10">
    <property type="entry name" value="Alpha-D-Glucose-1,6-Bisphosphate, subunit A, domain 3"/>
    <property type="match status" value="3"/>
</dbReference>
<evidence type="ECO:0000256" key="6">
    <source>
        <dbReference type="ARBA" id="ARBA00022553"/>
    </source>
</evidence>
<evidence type="ECO:0000256" key="4">
    <source>
        <dbReference type="ARBA" id="ARBA00010231"/>
    </source>
</evidence>
<dbReference type="InterPro" id="IPR005845">
    <property type="entry name" value="A-D-PHexomutase_a/b/a-II"/>
</dbReference>
<evidence type="ECO:0000313" key="16">
    <source>
        <dbReference type="Proteomes" id="UP001589896"/>
    </source>
</evidence>
<dbReference type="PANTHER" id="PTHR43771">
    <property type="entry name" value="PHOSPHOMANNOMUTASE"/>
    <property type="match status" value="1"/>
</dbReference>
<feature type="compositionally biased region" description="Low complexity" evidence="10">
    <location>
        <begin position="303"/>
        <end position="312"/>
    </location>
</feature>
<dbReference type="CDD" id="cd03089">
    <property type="entry name" value="PMM_PGM"/>
    <property type="match status" value="1"/>
</dbReference>
<dbReference type="PRINTS" id="PR00509">
    <property type="entry name" value="PGMPMM"/>
</dbReference>
<dbReference type="InterPro" id="IPR005841">
    <property type="entry name" value="Alpha-D-phosphohexomutase_SF"/>
</dbReference>
<protein>
    <recommendedName>
        <fullName evidence="5">phosphomannomutase</fullName>
        <ecNumber evidence="5">5.4.2.8</ecNumber>
    </recommendedName>
</protein>
<feature type="domain" description="Alpha-D-phosphohexomutase alpha/beta/alpha" evidence="12">
    <location>
        <begin position="334"/>
        <end position="459"/>
    </location>
</feature>
<proteinExistence type="inferred from homology"/>
<accession>A0ABV6RGX6</accession>
<dbReference type="Pfam" id="PF00408">
    <property type="entry name" value="PGM_PMM_IV"/>
    <property type="match status" value="1"/>
</dbReference>
<dbReference type="InterPro" id="IPR005846">
    <property type="entry name" value="A-D-PHexomutase_a/b/a-III"/>
</dbReference>
<dbReference type="InterPro" id="IPR036900">
    <property type="entry name" value="A-D-PHexomutase_C_sf"/>
</dbReference>
<evidence type="ECO:0000259" key="11">
    <source>
        <dbReference type="Pfam" id="PF00408"/>
    </source>
</evidence>
<dbReference type="InterPro" id="IPR005843">
    <property type="entry name" value="A-D-PHexomutase_C"/>
</dbReference>
<sequence>MVDLKSGRSRQAAQQLKPLLAVLAAVCLLLAGWFAWSAWERYRHEARLETVKAARDAAVDAARVALTAEKRRLSTQLAQPELQAAIAREDRATAGRLLTQGWPGATDGEVVPPDLDPAYSPLASGSAKPGTYGRLAVLEAALVEDGPVALLVRDGGSARLAVAAPVRANGLLAGVAVAELPLQRVSAAFESAQVPDGAYLALRQGTASVVESGDTALANGAEALARKIEGSDLRVAAATPDMAGGPLGLDALGSAIAALVLAALALLAWFAPRLGAGRQGRDEHGGDSERTLAETLQQLAAQPPATHAMAAASDRPAATTVDPDPVSMDIDRGIFRAYDIRGIVGQNLDAEVAERIGEAIGTVMHERGLREIVVGRDGRLSGPALSDGLIRGLRATGRDVIDIGMAPTPVVYFGAYQLNAGSCVSVTGSHNPPDYNGFKVVIGGETLSGDAVVELFNRIASDRLHRAATPGSLSERDIGEDYVQRIAADVQIDRPLKVVVDAGNGVAGGLGPRVLRAIGADVVPLYCEIDGTFPNHHPDPSEPHNLVDLVAAVQREGADLGVAFDGDGDRLGVVTRDGRTIFPDRLLMLFAADVLERNPGALVIFDVKCTGRLPGYILRHGGSPLMWKTGHSLIKAKMRETDAELAGEMSGHFFFQERWYGFDDGIYAAARLLEILAIQSGGPSDTLNALPDGISTPEIKVDAPAGNPHAFVERFRSQATFESARLSTIDGVRADYQDGWGLVRASNTTPVLVMRFDADSDAALARIQAAFREQLLKVDPGLTLPF</sequence>
<reference evidence="15 16" key="1">
    <citation type="submission" date="2024-09" db="EMBL/GenBank/DDBJ databases">
        <authorList>
            <person name="Sun Q."/>
            <person name="Mori K."/>
        </authorList>
    </citation>
    <scope>NUCLEOTIDE SEQUENCE [LARGE SCALE GENOMIC DNA]</scope>
    <source>
        <strain evidence="15 16">KCTC 23076</strain>
    </source>
</reference>
<feature type="domain" description="Alpha-D-phosphohexomutase alpha/beta/alpha" evidence="13">
    <location>
        <begin position="481"/>
        <end position="578"/>
    </location>
</feature>
<evidence type="ECO:0000256" key="8">
    <source>
        <dbReference type="ARBA" id="ARBA00022842"/>
    </source>
</evidence>
<gene>
    <name evidence="15" type="ORF">ACFFGH_00040</name>
</gene>
<evidence type="ECO:0000256" key="5">
    <source>
        <dbReference type="ARBA" id="ARBA00012730"/>
    </source>
</evidence>
<dbReference type="Pfam" id="PF02880">
    <property type="entry name" value="PGM_PMM_III"/>
    <property type="match status" value="1"/>
</dbReference>
<evidence type="ECO:0000256" key="1">
    <source>
        <dbReference type="ARBA" id="ARBA00000586"/>
    </source>
</evidence>
<keyword evidence="16" id="KW-1185">Reference proteome</keyword>
<keyword evidence="6" id="KW-0597">Phosphoprotein</keyword>